<evidence type="ECO:0008006" key="4">
    <source>
        <dbReference type="Google" id="ProtNLM"/>
    </source>
</evidence>
<dbReference type="AlphaFoldDB" id="A0A1F6BD66"/>
<evidence type="ECO:0000256" key="1">
    <source>
        <dbReference type="SAM" id="Phobius"/>
    </source>
</evidence>
<keyword evidence="1" id="KW-0472">Membrane</keyword>
<dbReference type="EMBL" id="MFKE01000029">
    <property type="protein sequence ID" value="OGG34457.1"/>
    <property type="molecule type" value="Genomic_DNA"/>
</dbReference>
<sequence>MAPFDYKKEYDRYKRYYLSMEPVLTKPVNQAYTAIIFSFLAVSLFGWYAIRPTVQTIVTLKREIADKTVLNKQMEDKISALIEAQATFGDVEQNLGVITQALPTSSDPVTAIAQLQGLAQESNVTITALSLPSLPLSQKQIGKQQSPSPTIVSFVVPMSVTGTYADVKNFLQSIGNLRRIIQINSMVFAPRTERMSQATESATPQATGTMVTVDLKLTVYYMESGALQPKTSQQEGESLL</sequence>
<dbReference type="InterPro" id="IPR007445">
    <property type="entry name" value="PilO"/>
</dbReference>
<accession>A0A1F6BD66</accession>
<dbReference type="InterPro" id="IPR014717">
    <property type="entry name" value="Transl_elong_EF1B/ribsomal_bS6"/>
</dbReference>
<evidence type="ECO:0000313" key="2">
    <source>
        <dbReference type="EMBL" id="OGG34457.1"/>
    </source>
</evidence>
<reference evidence="2 3" key="1">
    <citation type="journal article" date="2016" name="Nat. Commun.">
        <title>Thousands of microbial genomes shed light on interconnected biogeochemical processes in an aquifer system.</title>
        <authorList>
            <person name="Anantharaman K."/>
            <person name="Brown C.T."/>
            <person name="Hug L.A."/>
            <person name="Sharon I."/>
            <person name="Castelle C.J."/>
            <person name="Probst A.J."/>
            <person name="Thomas B.C."/>
            <person name="Singh A."/>
            <person name="Wilkins M.J."/>
            <person name="Karaoz U."/>
            <person name="Brodie E.L."/>
            <person name="Williams K.H."/>
            <person name="Hubbard S.S."/>
            <person name="Banfield J.F."/>
        </authorList>
    </citation>
    <scope>NUCLEOTIDE SEQUENCE [LARGE SCALE GENOMIC DNA]</scope>
</reference>
<keyword evidence="1" id="KW-1133">Transmembrane helix</keyword>
<dbReference type="GO" id="GO:0043683">
    <property type="term" value="P:type IV pilus assembly"/>
    <property type="evidence" value="ECO:0007669"/>
    <property type="project" value="InterPro"/>
</dbReference>
<organism evidence="2 3">
    <name type="scientific">Candidatus Gottesmanbacteria bacterium RIFOXYB1_FULL_47_11</name>
    <dbReference type="NCBI Taxonomy" id="1798401"/>
    <lineage>
        <taxon>Bacteria</taxon>
        <taxon>Candidatus Gottesmaniibacteriota</taxon>
    </lineage>
</organism>
<dbReference type="GO" id="GO:0043107">
    <property type="term" value="P:type IV pilus-dependent motility"/>
    <property type="evidence" value="ECO:0007669"/>
    <property type="project" value="InterPro"/>
</dbReference>
<gene>
    <name evidence="2" type="ORF">A2363_00405</name>
</gene>
<dbReference type="Proteomes" id="UP000176186">
    <property type="component" value="Unassembled WGS sequence"/>
</dbReference>
<protein>
    <recommendedName>
        <fullName evidence="4">Pilus assembly protein PilO</fullName>
    </recommendedName>
</protein>
<dbReference type="Pfam" id="PF04350">
    <property type="entry name" value="PilO"/>
    <property type="match status" value="1"/>
</dbReference>
<name>A0A1F6BD66_9BACT</name>
<comment type="caution">
    <text evidence="2">The sequence shown here is derived from an EMBL/GenBank/DDBJ whole genome shotgun (WGS) entry which is preliminary data.</text>
</comment>
<keyword evidence="1" id="KW-0812">Transmembrane</keyword>
<proteinExistence type="predicted"/>
<dbReference type="Gene3D" id="3.30.70.60">
    <property type="match status" value="1"/>
</dbReference>
<feature type="transmembrane region" description="Helical" evidence="1">
    <location>
        <begin position="31"/>
        <end position="50"/>
    </location>
</feature>
<evidence type="ECO:0000313" key="3">
    <source>
        <dbReference type="Proteomes" id="UP000176186"/>
    </source>
</evidence>
<dbReference type="STRING" id="1798401.A2363_00405"/>